<evidence type="ECO:0000313" key="1">
    <source>
        <dbReference type="EMBL" id="RNA12036.1"/>
    </source>
</evidence>
<proteinExistence type="predicted"/>
<dbReference type="AlphaFoldDB" id="A0A3M7QKR6"/>
<name>A0A3M7QKR6_BRAPC</name>
<accession>A0A3M7QKR6</accession>
<gene>
    <name evidence="1" type="ORF">BpHYR1_050192</name>
</gene>
<reference evidence="1 2" key="1">
    <citation type="journal article" date="2018" name="Sci. Rep.">
        <title>Genomic signatures of local adaptation to the degree of environmental predictability in rotifers.</title>
        <authorList>
            <person name="Franch-Gras L."/>
            <person name="Hahn C."/>
            <person name="Garcia-Roger E.M."/>
            <person name="Carmona M.J."/>
            <person name="Serra M."/>
            <person name="Gomez A."/>
        </authorList>
    </citation>
    <scope>NUCLEOTIDE SEQUENCE [LARGE SCALE GENOMIC DNA]</scope>
    <source>
        <strain evidence="1">HYR1</strain>
    </source>
</reference>
<dbReference type="EMBL" id="REGN01005783">
    <property type="protein sequence ID" value="RNA12036.1"/>
    <property type="molecule type" value="Genomic_DNA"/>
</dbReference>
<comment type="caution">
    <text evidence="1">The sequence shown here is derived from an EMBL/GenBank/DDBJ whole genome shotgun (WGS) entry which is preliminary data.</text>
</comment>
<protein>
    <submittedName>
        <fullName evidence="1">Uncharacterized protein</fullName>
    </submittedName>
</protein>
<organism evidence="1 2">
    <name type="scientific">Brachionus plicatilis</name>
    <name type="common">Marine rotifer</name>
    <name type="synonym">Brachionus muelleri</name>
    <dbReference type="NCBI Taxonomy" id="10195"/>
    <lineage>
        <taxon>Eukaryota</taxon>
        <taxon>Metazoa</taxon>
        <taxon>Spiralia</taxon>
        <taxon>Gnathifera</taxon>
        <taxon>Rotifera</taxon>
        <taxon>Eurotatoria</taxon>
        <taxon>Monogononta</taxon>
        <taxon>Pseudotrocha</taxon>
        <taxon>Ploima</taxon>
        <taxon>Brachionidae</taxon>
        <taxon>Brachionus</taxon>
    </lineage>
</organism>
<dbReference type="Proteomes" id="UP000276133">
    <property type="component" value="Unassembled WGS sequence"/>
</dbReference>
<sequence>MISSQFGEHFYLKTFDEQIEKIVLLNYNIHKKFKFSTYVAGYNDMLHSHKKFNNGTFSKYKDIVVEDKFVNNELKITTYLNISYY</sequence>
<evidence type="ECO:0000313" key="2">
    <source>
        <dbReference type="Proteomes" id="UP000276133"/>
    </source>
</evidence>
<keyword evidence="2" id="KW-1185">Reference proteome</keyword>